<dbReference type="SMART" id="SM00267">
    <property type="entry name" value="GGDEF"/>
    <property type="match status" value="1"/>
</dbReference>
<dbReference type="KEGG" id="msp:Mspyr1_14970"/>
<protein>
    <submittedName>
        <fullName evidence="4">Diguanylate cyclase/phosphodiesterase</fullName>
    </submittedName>
</protein>
<dbReference type="EMBL" id="CP002385">
    <property type="protein sequence ID" value="ADT98168.1"/>
    <property type="molecule type" value="Genomic_DNA"/>
</dbReference>
<dbReference type="Proteomes" id="UP000008916">
    <property type="component" value="Chromosome"/>
</dbReference>
<accession>E6TL10</accession>
<dbReference type="SUPFAM" id="SSF55073">
    <property type="entry name" value="Nucleotide cyclase"/>
    <property type="match status" value="1"/>
</dbReference>
<dbReference type="InterPro" id="IPR029787">
    <property type="entry name" value="Nucleotide_cyclase"/>
</dbReference>
<keyword evidence="1" id="KW-0472">Membrane</keyword>
<evidence type="ECO:0000259" key="2">
    <source>
        <dbReference type="PROSITE" id="PS50883"/>
    </source>
</evidence>
<reference evidence="4 5" key="1">
    <citation type="journal article" date="2011" name="Stand. Genomic Sci.">
        <title>Complete genome sequence of Mycobacterium sp. strain (Spyr1) and reclassification to Mycobacterium gilvum Spyr1.</title>
        <authorList>
            <person name="Kallimanis A."/>
            <person name="Karabika E."/>
            <person name="Mavromatis K."/>
            <person name="Lapidus A."/>
            <person name="Labutti K.M."/>
            <person name="Liolios K."/>
            <person name="Ivanova N."/>
            <person name="Goodwin L."/>
            <person name="Woyke T."/>
            <person name="Velentzas A.D."/>
            <person name="Perisynakis A."/>
            <person name="Ouzounis C.C."/>
            <person name="Kyrpides N.C."/>
            <person name="Koukkou A.I."/>
            <person name="Drainas C."/>
        </authorList>
    </citation>
    <scope>NUCLEOTIDE SEQUENCE [LARGE SCALE GENOMIC DNA]</scope>
    <source>
        <strain evidence="5">DSM 45189 / LMG 24558 / Spyr1</strain>
    </source>
</reference>
<feature type="domain" description="EAL" evidence="2">
    <location>
        <begin position="560"/>
        <end position="813"/>
    </location>
</feature>
<dbReference type="InterPro" id="IPR035919">
    <property type="entry name" value="EAL_sf"/>
</dbReference>
<feature type="transmembrane region" description="Helical" evidence="1">
    <location>
        <begin position="274"/>
        <end position="292"/>
    </location>
</feature>
<feature type="transmembrane region" description="Helical" evidence="1">
    <location>
        <begin position="115"/>
        <end position="133"/>
    </location>
</feature>
<dbReference type="PROSITE" id="PS50887">
    <property type="entry name" value="GGDEF"/>
    <property type="match status" value="1"/>
</dbReference>
<evidence type="ECO:0000259" key="3">
    <source>
        <dbReference type="PROSITE" id="PS50887"/>
    </source>
</evidence>
<name>E6TL10_MYCSR</name>
<dbReference type="CDD" id="cd01948">
    <property type="entry name" value="EAL"/>
    <property type="match status" value="1"/>
</dbReference>
<dbReference type="PROSITE" id="PS50883">
    <property type="entry name" value="EAL"/>
    <property type="match status" value="1"/>
</dbReference>
<dbReference type="Gene3D" id="3.30.70.270">
    <property type="match status" value="1"/>
</dbReference>
<feature type="transmembrane region" description="Helical" evidence="1">
    <location>
        <begin position="313"/>
        <end position="334"/>
    </location>
</feature>
<dbReference type="InterPro" id="IPR001633">
    <property type="entry name" value="EAL_dom"/>
</dbReference>
<evidence type="ECO:0000313" key="5">
    <source>
        <dbReference type="Proteomes" id="UP000008916"/>
    </source>
</evidence>
<dbReference type="SMART" id="SM00052">
    <property type="entry name" value="EAL"/>
    <property type="match status" value="1"/>
</dbReference>
<dbReference type="PANTHER" id="PTHR33121">
    <property type="entry name" value="CYCLIC DI-GMP PHOSPHODIESTERASE PDEF"/>
    <property type="match status" value="1"/>
</dbReference>
<feature type="transmembrane region" description="Helical" evidence="1">
    <location>
        <begin position="248"/>
        <end position="268"/>
    </location>
</feature>
<dbReference type="Pfam" id="PF00563">
    <property type="entry name" value="EAL"/>
    <property type="match status" value="1"/>
</dbReference>
<dbReference type="AlphaFoldDB" id="E6TL10"/>
<evidence type="ECO:0000256" key="1">
    <source>
        <dbReference type="SAM" id="Phobius"/>
    </source>
</evidence>
<keyword evidence="1" id="KW-1133">Transmembrane helix</keyword>
<gene>
    <name evidence="4" type="ordered locus">Mspyr1_14970</name>
</gene>
<dbReference type="CDD" id="cd01949">
    <property type="entry name" value="GGDEF"/>
    <property type="match status" value="1"/>
</dbReference>
<feature type="transmembrane region" description="Helical" evidence="1">
    <location>
        <begin position="149"/>
        <end position="168"/>
    </location>
</feature>
<evidence type="ECO:0000313" key="4">
    <source>
        <dbReference type="EMBL" id="ADT98168.1"/>
    </source>
</evidence>
<proteinExistence type="predicted"/>
<feature type="transmembrane region" description="Helical" evidence="1">
    <location>
        <begin position="180"/>
        <end position="200"/>
    </location>
</feature>
<keyword evidence="1" id="KW-0812">Transmembrane</keyword>
<dbReference type="RefSeq" id="WP_013471050.1">
    <property type="nucleotide sequence ID" value="NC_014814.1"/>
</dbReference>
<dbReference type="HOGENOM" id="CLU_000445_129_3_11"/>
<dbReference type="Pfam" id="PF00990">
    <property type="entry name" value="GGDEF"/>
    <property type="match status" value="1"/>
</dbReference>
<organism evidence="4 5">
    <name type="scientific">Mycolicibacterium gilvum (strain DSM 45189 / LMG 24558 / Spyr1)</name>
    <name type="common">Mycobacterium gilvum</name>
    <dbReference type="NCBI Taxonomy" id="278137"/>
    <lineage>
        <taxon>Bacteria</taxon>
        <taxon>Bacillati</taxon>
        <taxon>Actinomycetota</taxon>
        <taxon>Actinomycetes</taxon>
        <taxon>Mycobacteriales</taxon>
        <taxon>Mycobacteriaceae</taxon>
        <taxon>Mycolicibacterium</taxon>
    </lineage>
</organism>
<feature type="transmembrane region" description="Helical" evidence="1">
    <location>
        <begin position="212"/>
        <end position="236"/>
    </location>
</feature>
<dbReference type="NCBIfam" id="TIGR00254">
    <property type="entry name" value="GGDEF"/>
    <property type="match status" value="1"/>
</dbReference>
<dbReference type="SUPFAM" id="SSF141868">
    <property type="entry name" value="EAL domain-like"/>
    <property type="match status" value="1"/>
</dbReference>
<keyword evidence="5" id="KW-1185">Reference proteome</keyword>
<dbReference type="PANTHER" id="PTHR33121:SF79">
    <property type="entry name" value="CYCLIC DI-GMP PHOSPHODIESTERASE PDED-RELATED"/>
    <property type="match status" value="1"/>
</dbReference>
<feature type="domain" description="GGDEF" evidence="3">
    <location>
        <begin position="401"/>
        <end position="534"/>
    </location>
</feature>
<dbReference type="InterPro" id="IPR043128">
    <property type="entry name" value="Rev_trsase/Diguanyl_cyclase"/>
</dbReference>
<sequence>MRAELELNPGRGTLRYFRVNSGRMMSKPVRHSRGTVVVHGGAVSNGRIRPQARPWLWIPTGLTVGLAILLAVDGDRGLPVRTLDNAITLALSCFATVSAWQAARSARGRARRSWTLMAAALAAYALGDLTWLIRESALRTQPFPSPADGFYLVFTILAVLAVLTMARYGMGSTRHSKLRVALDGVTIALSAFLLAWIISLKDVYADHQGDRLTLVVATAYPVLDIVALGVTVSVLVRSDIRYRAVLTTVVAAFALTTIGDIGFAHAVVNGTYSTGSWLDVVWAAGLVCFAAAGQMARSTTMSNRRALTVPPNVSVWLPYVPFMIAGTIGPLVVMSGLERLIVPLITAAVCLRQAVAAWENRYLLSLAAERALRDPLTGLANRSLFQDRLAHALMLRERDNRSVAVISLDLDDFKLVNDSLGHPAADSLLVSAGRRIVDCVRSGDTVARVGGDEFALLLEGDEVSSDLIAQRVAEAFTEPFVVDGHQILMHPSIGVAVASHDEPDISAQTLIKRADMAMYTAKKSRSSRVHTFDADMTLPGPDADSIADSPDRKPGAGAAKVQLLGELRRAIDAGELEMVYQPKVALRTGRIIGVEALLRWPHPRLGLLYPGAFMSLVRQHGLMRPVSDLVVDKVLDAAAAWVAEGVRIPVAVNLFAPTLRDAQLPDRLLGALEKRGLTTDMLTVEITEDLVVDDLGTVTDVLQQLRLCGIRVAIDDFSSGYSALSYLRDLPIDEIKLDRYFVAPVTEDPRAAAVVSAVIDLAHVLNIVVVAEGVEEPVTAHWLRDKQCDIAQGYYFGRPTDAARLPDLVDAAALPRLDVLAD</sequence>
<dbReference type="InterPro" id="IPR000160">
    <property type="entry name" value="GGDEF_dom"/>
</dbReference>
<feature type="transmembrane region" description="Helical" evidence="1">
    <location>
        <begin position="86"/>
        <end position="103"/>
    </location>
</feature>
<dbReference type="GO" id="GO:0071111">
    <property type="term" value="F:cyclic-guanylate-specific phosphodiesterase activity"/>
    <property type="evidence" value="ECO:0007669"/>
    <property type="project" value="InterPro"/>
</dbReference>
<dbReference type="Gene3D" id="3.20.20.450">
    <property type="entry name" value="EAL domain"/>
    <property type="match status" value="1"/>
</dbReference>
<feature type="transmembrane region" description="Helical" evidence="1">
    <location>
        <begin position="55"/>
        <end position="74"/>
    </location>
</feature>
<dbReference type="InterPro" id="IPR050706">
    <property type="entry name" value="Cyclic-di-GMP_PDE-like"/>
</dbReference>